<evidence type="ECO:0000256" key="5">
    <source>
        <dbReference type="ARBA" id="ARBA00022842"/>
    </source>
</evidence>
<comment type="caution">
    <text evidence="10">The sequence shown here is derived from an EMBL/GenBank/DDBJ whole genome shotgun (WGS) entry which is preliminary data.</text>
</comment>
<dbReference type="InterPro" id="IPR008278">
    <property type="entry name" value="4-PPantetheinyl_Trfase_dom"/>
</dbReference>
<evidence type="ECO:0000256" key="4">
    <source>
        <dbReference type="ARBA" id="ARBA00022832"/>
    </source>
</evidence>
<keyword evidence="11" id="KW-1185">Reference proteome</keyword>
<proteinExistence type="inferred from homology"/>
<comment type="subcellular location">
    <subcellularLocation>
        <location evidence="8">Cytoplasm</location>
    </subcellularLocation>
</comment>
<name>A0ABQ6Z238_9ENTE</name>
<dbReference type="EMBL" id="MAEL01000010">
    <property type="protein sequence ID" value="KAF1305675.1"/>
    <property type="molecule type" value="Genomic_DNA"/>
</dbReference>
<dbReference type="NCBIfam" id="TIGR00516">
    <property type="entry name" value="acpS"/>
    <property type="match status" value="1"/>
</dbReference>
<sequence>MIQGIGIDAVDLHRIKKIIQEKPKFISRILTSAECELFYALPEKRQIEFLGGRYACKEAFSKAWGTGIGKVTFQDLEILANDLGAPIVTKSPYQEGAVFVSITHTEDIAFAQIILEK</sequence>
<keyword evidence="2 8" id="KW-0808">Transferase</keyword>
<reference evidence="10 11" key="1">
    <citation type="submission" date="2016-06" db="EMBL/GenBank/DDBJ databases">
        <title>Four novel species of enterococci isolated from chicken manure.</title>
        <authorList>
            <person name="Van Tyne D."/>
        </authorList>
    </citation>
    <scope>NUCLEOTIDE SEQUENCE [LARGE SCALE GENOMIC DNA]</scope>
    <source>
        <strain evidence="10 11">CU12B</strain>
    </source>
</reference>
<dbReference type="Pfam" id="PF01648">
    <property type="entry name" value="ACPS"/>
    <property type="match status" value="1"/>
</dbReference>
<organism evidence="10 11">
    <name type="scientific">Candidatus Enterococcus willemsii</name>
    <dbReference type="NCBI Taxonomy" id="1857215"/>
    <lineage>
        <taxon>Bacteria</taxon>
        <taxon>Bacillati</taxon>
        <taxon>Bacillota</taxon>
        <taxon>Bacilli</taxon>
        <taxon>Lactobacillales</taxon>
        <taxon>Enterococcaceae</taxon>
        <taxon>Enterococcus</taxon>
    </lineage>
</organism>
<keyword evidence="4 8" id="KW-0276">Fatty acid metabolism</keyword>
<comment type="catalytic activity">
    <reaction evidence="8">
        <text>apo-[ACP] + CoA = holo-[ACP] + adenosine 3',5'-bisphosphate + H(+)</text>
        <dbReference type="Rhea" id="RHEA:12068"/>
        <dbReference type="Rhea" id="RHEA-COMP:9685"/>
        <dbReference type="Rhea" id="RHEA-COMP:9690"/>
        <dbReference type="ChEBI" id="CHEBI:15378"/>
        <dbReference type="ChEBI" id="CHEBI:29999"/>
        <dbReference type="ChEBI" id="CHEBI:57287"/>
        <dbReference type="ChEBI" id="CHEBI:58343"/>
        <dbReference type="ChEBI" id="CHEBI:64479"/>
        <dbReference type="EC" id="2.7.8.7"/>
    </reaction>
</comment>
<dbReference type="Gene3D" id="3.90.470.20">
    <property type="entry name" value="4'-phosphopantetheinyl transferase domain"/>
    <property type="match status" value="1"/>
</dbReference>
<dbReference type="InterPro" id="IPR002582">
    <property type="entry name" value="ACPS"/>
</dbReference>
<evidence type="ECO:0000256" key="8">
    <source>
        <dbReference type="HAMAP-Rule" id="MF_00101"/>
    </source>
</evidence>
<keyword evidence="6 8" id="KW-0443">Lipid metabolism</keyword>
<feature type="domain" description="4'-phosphopantetheinyl transferase" evidence="9">
    <location>
        <begin position="4"/>
        <end position="93"/>
    </location>
</feature>
<evidence type="ECO:0000313" key="11">
    <source>
        <dbReference type="Proteomes" id="UP000782705"/>
    </source>
</evidence>
<keyword evidence="3 8" id="KW-0479">Metal-binding</keyword>
<comment type="cofactor">
    <cofactor evidence="8">
        <name>Mg(2+)</name>
        <dbReference type="ChEBI" id="CHEBI:18420"/>
    </cofactor>
</comment>
<dbReference type="HAMAP" id="MF_00101">
    <property type="entry name" value="AcpS"/>
    <property type="match status" value="1"/>
</dbReference>
<dbReference type="EC" id="2.7.8.7" evidence="8"/>
<dbReference type="Proteomes" id="UP000782705">
    <property type="component" value="Unassembled WGS sequence"/>
</dbReference>
<dbReference type="InterPro" id="IPR004568">
    <property type="entry name" value="Ppantetheine-prot_Trfase_dom"/>
</dbReference>
<evidence type="ECO:0000256" key="1">
    <source>
        <dbReference type="ARBA" id="ARBA00022516"/>
    </source>
</evidence>
<gene>
    <name evidence="8" type="primary">acpS</name>
    <name evidence="10" type="ORF">BAU17_00035</name>
</gene>
<evidence type="ECO:0000256" key="6">
    <source>
        <dbReference type="ARBA" id="ARBA00023098"/>
    </source>
</evidence>
<keyword evidence="8" id="KW-0963">Cytoplasm</keyword>
<evidence type="ECO:0000256" key="3">
    <source>
        <dbReference type="ARBA" id="ARBA00022723"/>
    </source>
</evidence>
<evidence type="ECO:0000313" key="10">
    <source>
        <dbReference type="EMBL" id="KAF1305675.1"/>
    </source>
</evidence>
<comment type="similarity">
    <text evidence="8">Belongs to the P-Pant transferase superfamily. AcpS family.</text>
</comment>
<keyword evidence="7 8" id="KW-0275">Fatty acid biosynthesis</keyword>
<dbReference type="InterPro" id="IPR037143">
    <property type="entry name" value="4-PPantetheinyl_Trfase_dom_sf"/>
</dbReference>
<feature type="binding site" evidence="8">
    <location>
        <position position="58"/>
    </location>
    <ligand>
        <name>Mg(2+)</name>
        <dbReference type="ChEBI" id="CHEBI:18420"/>
    </ligand>
</feature>
<dbReference type="SUPFAM" id="SSF56214">
    <property type="entry name" value="4'-phosphopantetheinyl transferase"/>
    <property type="match status" value="1"/>
</dbReference>
<evidence type="ECO:0000256" key="2">
    <source>
        <dbReference type="ARBA" id="ARBA00022679"/>
    </source>
</evidence>
<evidence type="ECO:0000259" key="9">
    <source>
        <dbReference type="Pfam" id="PF01648"/>
    </source>
</evidence>
<keyword evidence="1 8" id="KW-0444">Lipid biosynthesis</keyword>
<feature type="binding site" evidence="8">
    <location>
        <position position="8"/>
    </location>
    <ligand>
        <name>Mg(2+)</name>
        <dbReference type="ChEBI" id="CHEBI:18420"/>
    </ligand>
</feature>
<dbReference type="RefSeq" id="WP_161900990.1">
    <property type="nucleotide sequence ID" value="NZ_MAEL01000010.1"/>
</dbReference>
<keyword evidence="5 8" id="KW-0460">Magnesium</keyword>
<comment type="function">
    <text evidence="8">Transfers the 4'-phosphopantetheine moiety from coenzyme A to a Ser of acyl-carrier-protein.</text>
</comment>
<protein>
    <recommendedName>
        <fullName evidence="8">Holo-[acyl-carrier-protein] synthase</fullName>
        <shortName evidence="8">Holo-ACP synthase</shortName>
        <ecNumber evidence="8">2.7.8.7</ecNumber>
    </recommendedName>
    <alternativeName>
        <fullName evidence="8">4'-phosphopantetheinyl transferase AcpS</fullName>
    </alternativeName>
</protein>
<evidence type="ECO:0000256" key="7">
    <source>
        <dbReference type="ARBA" id="ARBA00023160"/>
    </source>
</evidence>
<accession>A0ABQ6Z238</accession>
<dbReference type="NCBIfam" id="TIGR00556">
    <property type="entry name" value="pantethn_trn"/>
    <property type="match status" value="1"/>
</dbReference>